<protein>
    <recommendedName>
        <fullName evidence="5">Cyclase</fullName>
    </recommendedName>
</protein>
<feature type="region of interest" description="Disordered" evidence="2">
    <location>
        <begin position="59"/>
        <end position="78"/>
    </location>
</feature>
<sequence>MTGPNPRWKKRPEGSTWGDWGPDDQLGRMNLVTAEKVKQGIAEVKEGIRFNLNLPLTLPGGNGLNPRRNPPILSPTKRNEPGYEGAENFNIPLTIQNPLFTDVVNDDKVELVLQYSSQWDGFAHVGSQFDLMDNGKPEFCFYNGYRAGYDIVGPVTYSPEGLVLQSHSHGHIGANKLSVCNLAIHAVQGRGVMVDLEKHFGREKRHISYSDLKHVMEADNVIVERGDLLFFHTGFAQALIEMNGNPDPHILHSICCGLDGRDPELLQWITDSGVAALISDNYAVEQLPARDPPGDAAKRPHASMPLHEHALFKVGINLGEIWQLTELAVWLREHKRSRFFVTCPGLNLPGAVGW</sequence>
<organism evidence="3 4">
    <name type="scientific">Gonapodya prolifera (strain JEL478)</name>
    <name type="common">Monoblepharis prolifera</name>
    <dbReference type="NCBI Taxonomy" id="1344416"/>
    <lineage>
        <taxon>Eukaryota</taxon>
        <taxon>Fungi</taxon>
        <taxon>Fungi incertae sedis</taxon>
        <taxon>Chytridiomycota</taxon>
        <taxon>Chytridiomycota incertae sedis</taxon>
        <taxon>Monoblepharidomycetes</taxon>
        <taxon>Monoblepharidales</taxon>
        <taxon>Gonapodyaceae</taxon>
        <taxon>Gonapodya</taxon>
    </lineage>
</organism>
<name>A0A139A6I0_GONPJ</name>
<dbReference type="InterPro" id="IPR007325">
    <property type="entry name" value="KFase/CYL"/>
</dbReference>
<evidence type="ECO:0000313" key="4">
    <source>
        <dbReference type="Proteomes" id="UP000070544"/>
    </source>
</evidence>
<evidence type="ECO:0000256" key="2">
    <source>
        <dbReference type="SAM" id="MobiDB-lite"/>
    </source>
</evidence>
<dbReference type="Proteomes" id="UP000070544">
    <property type="component" value="Unassembled WGS sequence"/>
</dbReference>
<dbReference type="SUPFAM" id="SSF102198">
    <property type="entry name" value="Putative cyclase"/>
    <property type="match status" value="1"/>
</dbReference>
<comment type="similarity">
    <text evidence="1">Belongs to the Cyclase 1 superfamily.</text>
</comment>
<feature type="region of interest" description="Disordered" evidence="2">
    <location>
        <begin position="1"/>
        <end position="24"/>
    </location>
</feature>
<dbReference type="OrthoDB" id="5396at2759"/>
<evidence type="ECO:0000313" key="3">
    <source>
        <dbReference type="EMBL" id="KXS12249.1"/>
    </source>
</evidence>
<evidence type="ECO:0000256" key="1">
    <source>
        <dbReference type="ARBA" id="ARBA00007865"/>
    </source>
</evidence>
<dbReference type="PANTHER" id="PTHR34861:SF10">
    <property type="entry name" value="CYCLASE"/>
    <property type="match status" value="1"/>
</dbReference>
<dbReference type="GO" id="GO:0004061">
    <property type="term" value="F:arylformamidase activity"/>
    <property type="evidence" value="ECO:0007669"/>
    <property type="project" value="InterPro"/>
</dbReference>
<dbReference type="EMBL" id="KQ965790">
    <property type="protein sequence ID" value="KXS12249.1"/>
    <property type="molecule type" value="Genomic_DNA"/>
</dbReference>
<reference evidence="3 4" key="1">
    <citation type="journal article" date="2015" name="Genome Biol. Evol.">
        <title>Phylogenomic analyses indicate that early fungi evolved digesting cell walls of algal ancestors of land plants.</title>
        <authorList>
            <person name="Chang Y."/>
            <person name="Wang S."/>
            <person name="Sekimoto S."/>
            <person name="Aerts A.L."/>
            <person name="Choi C."/>
            <person name="Clum A."/>
            <person name="LaButti K.M."/>
            <person name="Lindquist E.A."/>
            <person name="Yee Ngan C."/>
            <person name="Ohm R.A."/>
            <person name="Salamov A.A."/>
            <person name="Grigoriev I.V."/>
            <person name="Spatafora J.W."/>
            <person name="Berbee M.L."/>
        </authorList>
    </citation>
    <scope>NUCLEOTIDE SEQUENCE [LARGE SCALE GENOMIC DNA]</scope>
    <source>
        <strain evidence="3 4">JEL478</strain>
    </source>
</reference>
<dbReference type="PANTHER" id="PTHR34861">
    <property type="match status" value="1"/>
</dbReference>
<dbReference type="InterPro" id="IPR037175">
    <property type="entry name" value="KFase_sf"/>
</dbReference>
<dbReference type="GO" id="GO:0019441">
    <property type="term" value="P:L-tryptophan catabolic process to kynurenine"/>
    <property type="evidence" value="ECO:0007669"/>
    <property type="project" value="InterPro"/>
</dbReference>
<gene>
    <name evidence="3" type="ORF">M427DRAFT_46507</name>
</gene>
<accession>A0A139A6I0</accession>
<proteinExistence type="inferred from homology"/>
<evidence type="ECO:0008006" key="5">
    <source>
        <dbReference type="Google" id="ProtNLM"/>
    </source>
</evidence>
<keyword evidence="4" id="KW-1185">Reference proteome</keyword>
<dbReference type="Pfam" id="PF04199">
    <property type="entry name" value="Cyclase"/>
    <property type="match status" value="1"/>
</dbReference>
<dbReference type="AlphaFoldDB" id="A0A139A6I0"/>
<dbReference type="Gene3D" id="3.50.30.50">
    <property type="entry name" value="Putative cyclase"/>
    <property type="match status" value="1"/>
</dbReference>